<dbReference type="InterPro" id="IPR002347">
    <property type="entry name" value="SDR_fam"/>
</dbReference>
<evidence type="ECO:0000313" key="15">
    <source>
        <dbReference type="EMBL" id="GMM50303.1"/>
    </source>
</evidence>
<comment type="subcellular location">
    <subcellularLocation>
        <location evidence="12">Endoplasmic reticulum membrane</location>
        <topology evidence="12">Single-pass membrane protein</topology>
    </subcellularLocation>
</comment>
<proteinExistence type="inferred from homology"/>
<evidence type="ECO:0000256" key="7">
    <source>
        <dbReference type="ARBA" id="ARBA00022989"/>
    </source>
</evidence>
<keyword evidence="2 12" id="KW-0444">Lipid biosynthesis</keyword>
<dbReference type="AlphaFoldDB" id="A0AAV5RGQ6"/>
<evidence type="ECO:0000256" key="4">
    <source>
        <dbReference type="ARBA" id="ARBA00022824"/>
    </source>
</evidence>
<keyword evidence="11 12" id="KW-0275">Fatty acid biosynthesis</keyword>
<keyword evidence="8 12" id="KW-0560">Oxidoreductase</keyword>
<dbReference type="EMBL" id="BTGC01000003">
    <property type="protein sequence ID" value="GMM50303.1"/>
    <property type="molecule type" value="Genomic_DNA"/>
</dbReference>
<dbReference type="GO" id="GO:0005789">
    <property type="term" value="C:endoplasmic reticulum membrane"/>
    <property type="evidence" value="ECO:0007669"/>
    <property type="project" value="UniProtKB-SubCell"/>
</dbReference>
<evidence type="ECO:0000256" key="8">
    <source>
        <dbReference type="ARBA" id="ARBA00023002"/>
    </source>
</evidence>
<dbReference type="PRINTS" id="PR00081">
    <property type="entry name" value="GDHRDH"/>
</dbReference>
<evidence type="ECO:0000256" key="11">
    <source>
        <dbReference type="ARBA" id="ARBA00023160"/>
    </source>
</evidence>
<comment type="function">
    <text evidence="12">Component of the microsomal membrane bound fatty acid elongation system, which produces the 26-carbon very long-chain fatty acids (VLCFA) from palmitate. Catalyzes the reduction of the 3-ketoacyl-CoA intermediate that is formed in each cycle of fatty acid elongation. VLCFAs serve as precursors for ceramide and sphingolipids.</text>
</comment>
<dbReference type="PROSITE" id="PS00061">
    <property type="entry name" value="ADH_SHORT"/>
    <property type="match status" value="1"/>
</dbReference>
<evidence type="ECO:0000313" key="16">
    <source>
        <dbReference type="Proteomes" id="UP001362899"/>
    </source>
</evidence>
<feature type="active site" description="Proton acceptor" evidence="12">
    <location>
        <position position="222"/>
    </location>
</feature>
<dbReference type="SUPFAM" id="SSF51735">
    <property type="entry name" value="NAD(P)-binding Rossmann-fold domains"/>
    <property type="match status" value="1"/>
</dbReference>
<name>A0AAV5RGQ6_STABA</name>
<dbReference type="InterPro" id="IPR036291">
    <property type="entry name" value="NAD(P)-bd_dom_sf"/>
</dbReference>
<dbReference type="Pfam" id="PF00106">
    <property type="entry name" value="adh_short"/>
    <property type="match status" value="1"/>
</dbReference>
<gene>
    <name evidence="15" type="ORF">DASB73_012610</name>
</gene>
<dbReference type="PANTHER" id="PTHR43086">
    <property type="entry name" value="VERY-LONG-CHAIN 3-OXOOACYL-COA REDUCTASE"/>
    <property type="match status" value="1"/>
</dbReference>
<comment type="catalytic activity">
    <reaction evidence="12">
        <text>a very-long-chain (3R)-3-hydroxyacyl-CoA + NADP(+) = a very-long-chain 3-oxoacyl-CoA + NADPH + H(+)</text>
        <dbReference type="Rhea" id="RHEA:48680"/>
        <dbReference type="ChEBI" id="CHEBI:15378"/>
        <dbReference type="ChEBI" id="CHEBI:57783"/>
        <dbReference type="ChEBI" id="CHEBI:58349"/>
        <dbReference type="ChEBI" id="CHEBI:85440"/>
        <dbReference type="ChEBI" id="CHEBI:90725"/>
        <dbReference type="EC" id="1.1.1.330"/>
    </reaction>
</comment>
<protein>
    <recommendedName>
        <fullName evidence="12">Very-long-chain 3-oxoacyl-CoA reductase</fullName>
        <ecNumber evidence="12">1.1.1.330</ecNumber>
    </recommendedName>
    <alternativeName>
        <fullName evidence="12">3-ketoacyl-CoA reductase</fullName>
        <shortName evidence="12">3-ketoreductase</shortName>
        <shortName evidence="12">KAR</shortName>
    </alternativeName>
    <alternativeName>
        <fullName evidence="12">Microsomal beta-keto-reductase</fullName>
    </alternativeName>
</protein>
<evidence type="ECO:0000256" key="1">
    <source>
        <dbReference type="ARBA" id="ARBA00005194"/>
    </source>
</evidence>
<comment type="similarity">
    <text evidence="12 13">Belongs to the short-chain dehydrogenases/reductases (SDR) family.</text>
</comment>
<keyword evidence="10 12" id="KW-0472">Membrane</keyword>
<dbReference type="Proteomes" id="UP001362899">
    <property type="component" value="Unassembled WGS sequence"/>
</dbReference>
<keyword evidence="5 12" id="KW-0276">Fatty acid metabolism</keyword>
<sequence length="343" mass="37321">MVEVELSRINEALTVKHPYLGALIVIVGLLKLGSIFRSLFAVIRSTLLVRGNRLSPYRLKGGKPTWAVVTGPTAGIGEQFAHQIAAAKFNVALVGRNQEKLDTVAKELESKYNVETASFILDAATATEEEYQSLAKFVADLGSVTVLVNNLGISHDMPVPFNKMDDEEMRRIVQVNCVATIEITKAVLPTIENTAGPKSNKGLILTMGSFAGLTPAPLLSVYSGSKMFLQGWSSALGAELKASNIDVQLIISYLVTSKLSKVRKTSLLIPSPKGFVKSVLRQLGRNGGAQERAFTMTPYWSHALMHWVIESTLGVYSGIVSKINLGMHADIRKRALRKKNKAN</sequence>
<comment type="pathway">
    <text evidence="1">Lipid metabolism; fatty acid biosynthesis.</text>
</comment>
<dbReference type="PIRSF" id="PIRSF000126">
    <property type="entry name" value="11-beta-HSD1"/>
    <property type="match status" value="1"/>
</dbReference>
<dbReference type="InterPro" id="IPR027533">
    <property type="entry name" value="3_ketoreductase_fungal"/>
</dbReference>
<evidence type="ECO:0000256" key="14">
    <source>
        <dbReference type="SAM" id="Phobius"/>
    </source>
</evidence>
<keyword evidence="16" id="KW-1185">Reference proteome</keyword>
<comment type="caution">
    <text evidence="15">The sequence shown here is derived from an EMBL/GenBank/DDBJ whole genome shotgun (WGS) entry which is preliminary data.</text>
</comment>
<dbReference type="GO" id="GO:0045703">
    <property type="term" value="F:ketoreductase activity"/>
    <property type="evidence" value="ECO:0007669"/>
    <property type="project" value="UniProtKB-UniRule"/>
</dbReference>
<keyword evidence="9 12" id="KW-0443">Lipid metabolism</keyword>
<evidence type="ECO:0000256" key="6">
    <source>
        <dbReference type="ARBA" id="ARBA00022857"/>
    </source>
</evidence>
<dbReference type="InterPro" id="IPR020904">
    <property type="entry name" value="Sc_DH/Rdtase_CS"/>
</dbReference>
<accession>A0AAV5RGQ6</accession>
<keyword evidence="3 12" id="KW-0812">Transmembrane</keyword>
<evidence type="ECO:0000256" key="2">
    <source>
        <dbReference type="ARBA" id="ARBA00022516"/>
    </source>
</evidence>
<evidence type="ECO:0000256" key="12">
    <source>
        <dbReference type="HAMAP-Rule" id="MF_03107"/>
    </source>
</evidence>
<keyword evidence="4 12" id="KW-0256">Endoplasmic reticulum</keyword>
<dbReference type="HAMAP" id="MF_03107">
    <property type="entry name" value="3_ketoreductase"/>
    <property type="match status" value="1"/>
</dbReference>
<dbReference type="CDD" id="cd05356">
    <property type="entry name" value="17beta-HSD1_like_SDR_c"/>
    <property type="match status" value="1"/>
</dbReference>
<dbReference type="EC" id="1.1.1.330" evidence="12"/>
<evidence type="ECO:0000256" key="10">
    <source>
        <dbReference type="ARBA" id="ARBA00023136"/>
    </source>
</evidence>
<reference evidence="15 16" key="1">
    <citation type="journal article" date="2023" name="Elife">
        <title>Identification of key yeast species and microbe-microbe interactions impacting larval growth of Drosophila in the wild.</title>
        <authorList>
            <person name="Mure A."/>
            <person name="Sugiura Y."/>
            <person name="Maeda R."/>
            <person name="Honda K."/>
            <person name="Sakurai N."/>
            <person name="Takahashi Y."/>
            <person name="Watada M."/>
            <person name="Katoh T."/>
            <person name="Gotoh A."/>
            <person name="Gotoh Y."/>
            <person name="Taniguchi I."/>
            <person name="Nakamura K."/>
            <person name="Hayashi T."/>
            <person name="Katayama T."/>
            <person name="Uemura T."/>
            <person name="Hattori Y."/>
        </authorList>
    </citation>
    <scope>NUCLEOTIDE SEQUENCE [LARGE SCALE GENOMIC DNA]</scope>
    <source>
        <strain evidence="15 16">SB-73</strain>
    </source>
</reference>
<evidence type="ECO:0000256" key="13">
    <source>
        <dbReference type="RuleBase" id="RU000363"/>
    </source>
</evidence>
<evidence type="ECO:0000256" key="5">
    <source>
        <dbReference type="ARBA" id="ARBA00022832"/>
    </source>
</evidence>
<evidence type="ECO:0000256" key="3">
    <source>
        <dbReference type="ARBA" id="ARBA00022692"/>
    </source>
</evidence>
<dbReference type="Gene3D" id="3.40.50.720">
    <property type="entry name" value="NAD(P)-binding Rossmann-like Domain"/>
    <property type="match status" value="1"/>
</dbReference>
<dbReference type="PRINTS" id="PR00080">
    <property type="entry name" value="SDRFAMILY"/>
</dbReference>
<feature type="transmembrane region" description="Helical" evidence="14">
    <location>
        <begin position="20"/>
        <end position="43"/>
    </location>
</feature>
<keyword evidence="7 12" id="KW-1133">Transmembrane helix</keyword>
<keyword evidence="6 12" id="KW-0521">NADP</keyword>
<dbReference type="PANTHER" id="PTHR43086:SF2">
    <property type="entry name" value="HYDROXYSTEROID DEHYDROGENASE-LIKE PROTEIN 1"/>
    <property type="match status" value="1"/>
</dbReference>
<organism evidence="15 16">
    <name type="scientific">Starmerella bacillaris</name>
    <name type="common">Yeast</name>
    <name type="synonym">Candida zemplinina</name>
    <dbReference type="NCBI Taxonomy" id="1247836"/>
    <lineage>
        <taxon>Eukaryota</taxon>
        <taxon>Fungi</taxon>
        <taxon>Dikarya</taxon>
        <taxon>Ascomycota</taxon>
        <taxon>Saccharomycotina</taxon>
        <taxon>Dipodascomycetes</taxon>
        <taxon>Dipodascales</taxon>
        <taxon>Trichomonascaceae</taxon>
        <taxon>Starmerella</taxon>
    </lineage>
</organism>
<dbReference type="GO" id="GO:0141040">
    <property type="term" value="F:very-long-chain 3-oxoacyl-CoA reductase activity"/>
    <property type="evidence" value="ECO:0007669"/>
    <property type="project" value="UniProtKB-EC"/>
</dbReference>
<evidence type="ECO:0000256" key="9">
    <source>
        <dbReference type="ARBA" id="ARBA00023098"/>
    </source>
</evidence>
<dbReference type="GO" id="GO:0030497">
    <property type="term" value="P:fatty acid elongation"/>
    <property type="evidence" value="ECO:0007669"/>
    <property type="project" value="UniProtKB-UniRule"/>
</dbReference>
<feature type="binding site" evidence="12">
    <location>
        <position position="209"/>
    </location>
    <ligand>
        <name>substrate</name>
    </ligand>
</feature>